<evidence type="ECO:0000313" key="2">
    <source>
        <dbReference type="Proteomes" id="UP000430404"/>
    </source>
</evidence>
<dbReference type="RefSeq" id="WP_159725792.1">
    <property type="nucleotide sequence ID" value="NZ_LR732751.1"/>
</dbReference>
<proteinExistence type="predicted"/>
<dbReference type="EMBL" id="CABWKZ010000038">
    <property type="protein sequence ID" value="VXA57464.1"/>
    <property type="molecule type" value="Genomic_DNA"/>
</dbReference>
<evidence type="ECO:0000313" key="1">
    <source>
        <dbReference type="EMBL" id="VXA57464.1"/>
    </source>
</evidence>
<organism evidence="1 2">
    <name type="scientific">Acinetobacter proteolyticus</name>
    <dbReference type="NCBI Taxonomy" id="1776741"/>
    <lineage>
        <taxon>Bacteria</taxon>
        <taxon>Pseudomonadati</taxon>
        <taxon>Pseudomonadota</taxon>
        <taxon>Gammaproteobacteria</taxon>
        <taxon>Moraxellales</taxon>
        <taxon>Moraxellaceae</taxon>
        <taxon>Acinetobacter</taxon>
    </lineage>
</organism>
<dbReference type="AlphaFoldDB" id="A0A653KAF1"/>
<protein>
    <submittedName>
        <fullName evidence="1">Uncharacterized protein</fullName>
    </submittedName>
</protein>
<sequence length="122" mass="13319">MTQEKIDSLRTAVIVSDTNTPILEALITVLPEGYSLEKLPENARSKIAPDRTHVIKTPSQDEIHLRNSEGGQKVTTSNVINQDTLEVQPILADDELSKLAVLLNKTGVVSMQVMASNNELKG</sequence>
<reference evidence="1 2" key="1">
    <citation type="submission" date="2019-10" db="EMBL/GenBank/DDBJ databases">
        <authorList>
            <person name="Karimi E."/>
        </authorList>
    </citation>
    <scope>NUCLEOTIDE SEQUENCE [LARGE SCALE GENOMIC DNA]</scope>
    <source>
        <strain evidence="1">Acinetobacter sp. 8BE</strain>
    </source>
</reference>
<accession>A0A653KAF1</accession>
<name>A0A653KAF1_9GAMM</name>
<gene>
    <name evidence="1" type="ORF">ACI8B_430004</name>
</gene>
<dbReference type="Proteomes" id="UP000430404">
    <property type="component" value="Unassembled WGS sequence"/>
</dbReference>